<dbReference type="EMBL" id="CP009249">
    <property type="protein sequence ID" value="APT91808.1"/>
    <property type="molecule type" value="Genomic_DNA"/>
</dbReference>
<organism evidence="3 4">
    <name type="scientific">Corynebacterium phocae</name>
    <dbReference type="NCBI Taxonomy" id="161895"/>
    <lineage>
        <taxon>Bacteria</taxon>
        <taxon>Bacillati</taxon>
        <taxon>Actinomycetota</taxon>
        <taxon>Actinomycetes</taxon>
        <taxon>Mycobacteriales</taxon>
        <taxon>Corynebacteriaceae</taxon>
        <taxon>Corynebacterium</taxon>
    </lineage>
</organism>
<sequence length="598" mass="68224">MKLSKLYCNQPAIFAPVEFNAGLNVVLAEVRLEEKREKDTHNVGKSTLGVVLNYCLLSRRDKSMFLFKHEDVFADFVFFLEIELAAGGYVTIMRGVREASKVSFKRHLEPRQDFSNAAEEDWDHYKVPFEKAKSILDGYLDFREVSPWDYRKGLGYFLRTQDDYSDVFKLGRFAAKHSDWKPYLAHILGLDGALVQRLYDQEALVEKCRADAGRIEEGFGNEETSAETVEGILFLKGQKKHQLEQELEQFDFWGQDKEQTQELVDNIDQAIARLNEERYTLEHAKKKIEASLDEGNVSFDSGRVEALFGETGVYFDGQLKRDYEQLVAFNAAITKERSVYLLEELGAVKTRLAEIDAELKELSRRRSEILGFLSETDVVKKYKDTSAELVKVRSDIGVLTLRYERIRELEQARKNARAAQDELTDLSEKLKEDIASTSAMSGEHTLGAIRGYFAEIVKSILDVPALLTVRVNAQSHPEFEVQILDDEKNRTSAQQGFSYKKILCIAFDLAVLRAHLGGGFPAFVFHDGAFESLDWRKKENLIEVMRDYAELGVQQIVTVIDTDLPARAKQAPVFSDEETVLRLHDEGPDGRLFKMGTW</sequence>
<evidence type="ECO:0000313" key="3">
    <source>
        <dbReference type="EMBL" id="APT91808.1"/>
    </source>
</evidence>
<protein>
    <submittedName>
        <fullName evidence="3">Keratin</fullName>
    </submittedName>
</protein>
<dbReference type="AlphaFoldDB" id="A0A1L7D135"/>
<dbReference type="InterPro" id="IPR018760">
    <property type="entry name" value="DUF2326"/>
</dbReference>
<reference evidence="3 4" key="1">
    <citation type="submission" date="2014-08" db="EMBL/GenBank/DDBJ databases">
        <title>Complete genome sequence of Corynebacterium phocae M408/89/1(T)(=DSM 44612(T)), isolated from the common seal (Phoca vitulina).</title>
        <authorList>
            <person name="Ruckert C."/>
            <person name="Albersmeier A."/>
            <person name="Winkler A."/>
            <person name="Kalinowski J."/>
        </authorList>
    </citation>
    <scope>NUCLEOTIDE SEQUENCE [LARGE SCALE GENOMIC DNA]</scope>
    <source>
        <strain evidence="3 4">M408/89/1</strain>
    </source>
</reference>
<dbReference type="OrthoDB" id="7888902at2"/>
<keyword evidence="4" id="KW-1185">Reference proteome</keyword>
<evidence type="ECO:0000259" key="2">
    <source>
        <dbReference type="Pfam" id="PF10088"/>
    </source>
</evidence>
<evidence type="ECO:0000256" key="1">
    <source>
        <dbReference type="SAM" id="Coils"/>
    </source>
</evidence>
<dbReference type="InterPro" id="IPR027417">
    <property type="entry name" value="P-loop_NTPase"/>
</dbReference>
<dbReference type="KEGG" id="cpho:CPHO_01525"/>
<gene>
    <name evidence="3" type="ORF">CPHO_01525</name>
</gene>
<name>A0A1L7D135_9CORY</name>
<dbReference type="Pfam" id="PF10088">
    <property type="entry name" value="DUF2326"/>
    <property type="match status" value="1"/>
</dbReference>
<dbReference type="SMR" id="A0A1L7D135"/>
<accession>A0A1L7D135</accession>
<feature type="coiled-coil region" evidence="1">
    <location>
        <begin position="406"/>
        <end position="436"/>
    </location>
</feature>
<dbReference type="Gene3D" id="3.40.50.300">
    <property type="entry name" value="P-loop containing nucleotide triphosphate hydrolases"/>
    <property type="match status" value="1"/>
</dbReference>
<dbReference type="Proteomes" id="UP000185491">
    <property type="component" value="Chromosome"/>
</dbReference>
<evidence type="ECO:0000313" key="4">
    <source>
        <dbReference type="Proteomes" id="UP000185491"/>
    </source>
</evidence>
<keyword evidence="1" id="KW-0175">Coiled coil</keyword>
<proteinExistence type="predicted"/>
<dbReference type="STRING" id="161895.CPHO_01525"/>
<feature type="coiled-coil region" evidence="1">
    <location>
        <begin position="257"/>
        <end position="287"/>
    </location>
</feature>
<feature type="domain" description="DUF2326" evidence="2">
    <location>
        <begin position="456"/>
        <end position="595"/>
    </location>
</feature>